<dbReference type="EMBL" id="DWXN01000010">
    <property type="protein sequence ID" value="HJB74998.1"/>
    <property type="molecule type" value="Genomic_DNA"/>
</dbReference>
<evidence type="ECO:0000313" key="3">
    <source>
        <dbReference type="Proteomes" id="UP000823877"/>
    </source>
</evidence>
<reference evidence="2" key="1">
    <citation type="journal article" date="2021" name="PeerJ">
        <title>Extensive microbial diversity within the chicken gut microbiome revealed by metagenomics and culture.</title>
        <authorList>
            <person name="Gilroy R."/>
            <person name="Ravi A."/>
            <person name="Getino M."/>
            <person name="Pursley I."/>
            <person name="Horton D.L."/>
            <person name="Alikhan N.F."/>
            <person name="Baker D."/>
            <person name="Gharbi K."/>
            <person name="Hall N."/>
            <person name="Watson M."/>
            <person name="Adriaenssens E.M."/>
            <person name="Foster-Nyarko E."/>
            <person name="Jarju S."/>
            <person name="Secka A."/>
            <person name="Antonio M."/>
            <person name="Oren A."/>
            <person name="Chaudhuri R.R."/>
            <person name="La Ragione R."/>
            <person name="Hildebrand F."/>
            <person name="Pallen M.J."/>
        </authorList>
    </citation>
    <scope>NUCLEOTIDE SEQUENCE</scope>
    <source>
        <strain evidence="2">CHK188-16595</strain>
    </source>
</reference>
<organism evidence="2 3">
    <name type="scientific">Candidatus Eubacterium faecale</name>
    <dbReference type="NCBI Taxonomy" id="2838568"/>
    <lineage>
        <taxon>Bacteria</taxon>
        <taxon>Bacillati</taxon>
        <taxon>Bacillota</taxon>
        <taxon>Clostridia</taxon>
        <taxon>Eubacteriales</taxon>
        <taxon>Eubacteriaceae</taxon>
        <taxon>Eubacterium</taxon>
    </lineage>
</organism>
<sequence length="245" mass="28395">MSSHIKTKFKAFLKSGINKYRFVLSMPKIKKYKNKYKGQRCFIIGNGPSLKVSDLEKLKSEITFGSHGIYYIYDQTDWRPTFYCAQDANFINQRSGLIKANCKNVNFFGLVQNWYYPNLMNNSIKIKLIIDDFSNGYPVFSDNPLNGLYEGLTVTYFILQLATYMGFNEMYLLGVDHFYAGGENDHFSKEDLCTNIPETDKSTLAYQSAKMYAEHHNIKIYNATRGGHLEVFERVNFDDVLKEIK</sequence>
<dbReference type="InterPro" id="IPR002826">
    <property type="entry name" value="MptE-like"/>
</dbReference>
<comment type="caution">
    <text evidence="2">The sequence shown here is derived from an EMBL/GenBank/DDBJ whole genome shotgun (WGS) entry which is preliminary data.</text>
</comment>
<dbReference type="Gene3D" id="3.90.1480.10">
    <property type="entry name" value="Alpha-2,3-sialyltransferase"/>
    <property type="match status" value="1"/>
</dbReference>
<gene>
    <name evidence="2" type="ORF">IAA37_04900</name>
</gene>
<dbReference type="AlphaFoldDB" id="A0A9D2S8M1"/>
<name>A0A9D2S8M1_9FIRM</name>
<accession>A0A9D2S8M1</accession>
<evidence type="ECO:0000313" key="2">
    <source>
        <dbReference type="EMBL" id="HJB74998.1"/>
    </source>
</evidence>
<feature type="domain" description="6-hydroxymethylpterin diphosphokinase MptE-like" evidence="1">
    <location>
        <begin position="17"/>
        <end position="179"/>
    </location>
</feature>
<dbReference type="Proteomes" id="UP000823877">
    <property type="component" value="Unassembled WGS sequence"/>
</dbReference>
<evidence type="ECO:0000259" key="1">
    <source>
        <dbReference type="Pfam" id="PF01973"/>
    </source>
</evidence>
<protein>
    <submittedName>
        <fullName evidence="2">DUF115 domain-containing protein</fullName>
    </submittedName>
</protein>
<proteinExistence type="predicted"/>
<reference evidence="2" key="2">
    <citation type="submission" date="2021-04" db="EMBL/GenBank/DDBJ databases">
        <authorList>
            <person name="Gilroy R."/>
        </authorList>
    </citation>
    <scope>NUCLEOTIDE SEQUENCE</scope>
    <source>
        <strain evidence="2">CHK188-16595</strain>
    </source>
</reference>
<dbReference type="Pfam" id="PF01973">
    <property type="entry name" value="MptE-like"/>
    <property type="match status" value="1"/>
</dbReference>